<dbReference type="EMBL" id="JPKZ01000522">
    <property type="protein sequence ID" value="KHN86762.1"/>
    <property type="molecule type" value="Genomic_DNA"/>
</dbReference>
<dbReference type="PANTHER" id="PTHR21724:SF109">
    <property type="entry name" value="SHKT DOMAIN-CONTAINING PROTEIN"/>
    <property type="match status" value="1"/>
</dbReference>
<comment type="caution">
    <text evidence="1">Lacks conserved residue(s) required for the propagation of feature annotation.</text>
</comment>
<feature type="non-terminal residue" evidence="3">
    <location>
        <position position="1"/>
    </location>
</feature>
<reference evidence="3 4" key="1">
    <citation type="submission" date="2014-11" db="EMBL/GenBank/DDBJ databases">
        <title>Genetic blueprint of the zoonotic pathogen Toxocara canis.</title>
        <authorList>
            <person name="Zhu X.-Q."/>
            <person name="Korhonen P.K."/>
            <person name="Cai H."/>
            <person name="Young N.D."/>
            <person name="Nejsum P."/>
            <person name="von Samson-Himmelstjerna G."/>
            <person name="Boag P.R."/>
            <person name="Tan P."/>
            <person name="Li Q."/>
            <person name="Min J."/>
            <person name="Yang Y."/>
            <person name="Wang X."/>
            <person name="Fang X."/>
            <person name="Hall R.S."/>
            <person name="Hofmann A."/>
            <person name="Sternberg P.W."/>
            <person name="Jex A.R."/>
            <person name="Gasser R.B."/>
        </authorList>
    </citation>
    <scope>NUCLEOTIDE SEQUENCE [LARGE SCALE GENOMIC DNA]</scope>
    <source>
        <strain evidence="3">PN_DK_2014</strain>
    </source>
</reference>
<dbReference type="Gene3D" id="1.10.10.1870">
    <property type="entry name" value="ShTK domain-like"/>
    <property type="match status" value="1"/>
</dbReference>
<accession>A0A0B2VZM2</accession>
<organism evidence="3 4">
    <name type="scientific">Toxocara canis</name>
    <name type="common">Canine roundworm</name>
    <dbReference type="NCBI Taxonomy" id="6265"/>
    <lineage>
        <taxon>Eukaryota</taxon>
        <taxon>Metazoa</taxon>
        <taxon>Ecdysozoa</taxon>
        <taxon>Nematoda</taxon>
        <taxon>Chromadorea</taxon>
        <taxon>Rhabditida</taxon>
        <taxon>Spirurina</taxon>
        <taxon>Ascaridomorpha</taxon>
        <taxon>Ascaridoidea</taxon>
        <taxon>Toxocaridae</taxon>
        <taxon>Toxocara</taxon>
    </lineage>
</organism>
<evidence type="ECO:0000313" key="4">
    <source>
        <dbReference type="Proteomes" id="UP000031036"/>
    </source>
</evidence>
<dbReference type="PROSITE" id="PS51670">
    <property type="entry name" value="SHKT"/>
    <property type="match status" value="2"/>
</dbReference>
<feature type="domain" description="ShKT" evidence="2">
    <location>
        <begin position="85"/>
        <end position="118"/>
    </location>
</feature>
<dbReference type="SMART" id="SM00254">
    <property type="entry name" value="ShKT"/>
    <property type="match status" value="3"/>
</dbReference>
<keyword evidence="4" id="KW-1185">Reference proteome</keyword>
<dbReference type="Pfam" id="PF01549">
    <property type="entry name" value="ShK"/>
    <property type="match status" value="3"/>
</dbReference>
<evidence type="ECO:0000259" key="2">
    <source>
        <dbReference type="PROSITE" id="PS51670"/>
    </source>
</evidence>
<gene>
    <name evidence="3" type="ORF">Tcan_07025</name>
</gene>
<evidence type="ECO:0000256" key="1">
    <source>
        <dbReference type="PROSITE-ProRule" id="PRU01005"/>
    </source>
</evidence>
<dbReference type="AlphaFoldDB" id="A0A0B2VZM2"/>
<comment type="caution">
    <text evidence="3">The sequence shown here is derived from an EMBL/GenBank/DDBJ whole genome shotgun (WGS) entry which is preliminary data.</text>
</comment>
<feature type="domain" description="ShKT" evidence="2">
    <location>
        <begin position="47"/>
        <end position="80"/>
    </location>
</feature>
<evidence type="ECO:0000313" key="3">
    <source>
        <dbReference type="EMBL" id="KHN86762.1"/>
    </source>
</evidence>
<name>A0A0B2VZM2_TOXCA</name>
<proteinExistence type="predicted"/>
<dbReference type="PANTHER" id="PTHR21724">
    <property type="entry name" value="SHKT DOMAIN-CONTAINING PROTEIN"/>
    <property type="match status" value="1"/>
</dbReference>
<dbReference type="InterPro" id="IPR003582">
    <property type="entry name" value="ShKT_dom"/>
</dbReference>
<sequence length="118" mass="13127">ISRTSDCYDLSADCSTRKEDCLKPANFSTMFESCKKTCGMCSESFVCKDVASDCAHYIDLCNDPAYEGLQKYCRSSCGLCNSPVCYDNIPTCNETFCNSPNYTNEQKKDNCAKTCNLC</sequence>
<dbReference type="OrthoDB" id="5825018at2759"/>
<dbReference type="OMA" id="ASDCAHY"/>
<dbReference type="Proteomes" id="UP000031036">
    <property type="component" value="Unassembled WGS sequence"/>
</dbReference>
<protein>
    <recommendedName>
        <fullName evidence="2">ShKT domain-containing protein</fullName>
    </recommendedName>
</protein>